<dbReference type="PROSITE" id="PS50011">
    <property type="entry name" value="PROTEIN_KINASE_DOM"/>
    <property type="match status" value="1"/>
</dbReference>
<proteinExistence type="predicted"/>
<dbReference type="Gene3D" id="1.10.510.10">
    <property type="entry name" value="Transferase(Phosphotransferase) domain 1"/>
    <property type="match status" value="1"/>
</dbReference>
<evidence type="ECO:0000313" key="3">
    <source>
        <dbReference type="Proteomes" id="UP000799776"/>
    </source>
</evidence>
<dbReference type="GO" id="GO:0005524">
    <property type="term" value="F:ATP binding"/>
    <property type="evidence" value="ECO:0007669"/>
    <property type="project" value="InterPro"/>
</dbReference>
<evidence type="ECO:0000313" key="2">
    <source>
        <dbReference type="EMBL" id="KAF2091213.1"/>
    </source>
</evidence>
<gene>
    <name evidence="2" type="ORF">K490DRAFT_54107</name>
</gene>
<dbReference type="InterPro" id="IPR000719">
    <property type="entry name" value="Prot_kinase_dom"/>
</dbReference>
<dbReference type="InterPro" id="IPR008271">
    <property type="entry name" value="Ser/Thr_kinase_AS"/>
</dbReference>
<dbReference type="SUPFAM" id="SSF56112">
    <property type="entry name" value="Protein kinase-like (PK-like)"/>
    <property type="match status" value="1"/>
</dbReference>
<sequence length="345" mass="39128">MASFQIMINGHCNASYMKSGGADVLHKSVHSVGIQARSYERGRMIQLTRRKRIGDSRQYLGGEVLERRLCTDEGTHNIRDVPSMRKLPETFLWYLFHQLATACVVMETGQMNPAATALWQAPRTDGDGLYTWNALRQHLDTGGYIIHADIKPNNIFLAEIIQNRCPFANEYPRPVVADFGSGSEANPGPKLPLPGSLGNRNRFLPSNNVHSVGLAMWCAIMAADLPEIGQDDDHPSQWTWYTPNRRGVIVDLNRQYYLHDARDAFSDELLDLVEECLRFRPEQRPSAEYLRWATGKVMDQIQAVTTRQNMPLLVPHLSFSADLFPLNADYMTPNDQNGWEHARHP</sequence>
<dbReference type="Proteomes" id="UP000799776">
    <property type="component" value="Unassembled WGS sequence"/>
</dbReference>
<comment type="caution">
    <text evidence="2">The sequence shown here is derived from an EMBL/GenBank/DDBJ whole genome shotgun (WGS) entry which is preliminary data.</text>
</comment>
<evidence type="ECO:0000259" key="1">
    <source>
        <dbReference type="PROSITE" id="PS50011"/>
    </source>
</evidence>
<dbReference type="PROSITE" id="PS00108">
    <property type="entry name" value="PROTEIN_KINASE_ST"/>
    <property type="match status" value="1"/>
</dbReference>
<accession>A0A9P4LZB8</accession>
<organism evidence="2 3">
    <name type="scientific">Saccharata proteae CBS 121410</name>
    <dbReference type="NCBI Taxonomy" id="1314787"/>
    <lineage>
        <taxon>Eukaryota</taxon>
        <taxon>Fungi</taxon>
        <taxon>Dikarya</taxon>
        <taxon>Ascomycota</taxon>
        <taxon>Pezizomycotina</taxon>
        <taxon>Dothideomycetes</taxon>
        <taxon>Dothideomycetes incertae sedis</taxon>
        <taxon>Botryosphaeriales</taxon>
        <taxon>Saccharataceae</taxon>
        <taxon>Saccharata</taxon>
    </lineage>
</organism>
<dbReference type="AlphaFoldDB" id="A0A9P4LZB8"/>
<dbReference type="GO" id="GO:0004672">
    <property type="term" value="F:protein kinase activity"/>
    <property type="evidence" value="ECO:0007669"/>
    <property type="project" value="InterPro"/>
</dbReference>
<dbReference type="InterPro" id="IPR011009">
    <property type="entry name" value="Kinase-like_dom_sf"/>
</dbReference>
<keyword evidence="3" id="KW-1185">Reference proteome</keyword>
<protein>
    <recommendedName>
        <fullName evidence="1">Protein kinase domain-containing protein</fullName>
    </recommendedName>
</protein>
<name>A0A9P4LZB8_9PEZI</name>
<feature type="domain" description="Protein kinase" evidence="1">
    <location>
        <begin position="1"/>
        <end position="313"/>
    </location>
</feature>
<dbReference type="OrthoDB" id="310217at2759"/>
<dbReference type="EMBL" id="ML978712">
    <property type="protein sequence ID" value="KAF2091213.1"/>
    <property type="molecule type" value="Genomic_DNA"/>
</dbReference>
<reference evidence="2" key="1">
    <citation type="journal article" date="2020" name="Stud. Mycol.">
        <title>101 Dothideomycetes genomes: a test case for predicting lifestyles and emergence of pathogens.</title>
        <authorList>
            <person name="Haridas S."/>
            <person name="Albert R."/>
            <person name="Binder M."/>
            <person name="Bloem J."/>
            <person name="Labutti K."/>
            <person name="Salamov A."/>
            <person name="Andreopoulos B."/>
            <person name="Baker S."/>
            <person name="Barry K."/>
            <person name="Bills G."/>
            <person name="Bluhm B."/>
            <person name="Cannon C."/>
            <person name="Castanera R."/>
            <person name="Culley D."/>
            <person name="Daum C."/>
            <person name="Ezra D."/>
            <person name="Gonzalez J."/>
            <person name="Henrissat B."/>
            <person name="Kuo A."/>
            <person name="Liang C."/>
            <person name="Lipzen A."/>
            <person name="Lutzoni F."/>
            <person name="Magnuson J."/>
            <person name="Mondo S."/>
            <person name="Nolan M."/>
            <person name="Ohm R."/>
            <person name="Pangilinan J."/>
            <person name="Park H.-J."/>
            <person name="Ramirez L."/>
            <person name="Alfaro M."/>
            <person name="Sun H."/>
            <person name="Tritt A."/>
            <person name="Yoshinaga Y."/>
            <person name="Zwiers L.-H."/>
            <person name="Turgeon B."/>
            <person name="Goodwin S."/>
            <person name="Spatafora J."/>
            <person name="Crous P."/>
            <person name="Grigoriev I."/>
        </authorList>
    </citation>
    <scope>NUCLEOTIDE SEQUENCE</scope>
    <source>
        <strain evidence="2">CBS 121410</strain>
    </source>
</reference>